<dbReference type="Gene3D" id="1.10.30.50">
    <property type="match status" value="1"/>
</dbReference>
<protein>
    <submittedName>
        <fullName evidence="1">Uncharacterized protein</fullName>
    </submittedName>
</protein>
<dbReference type="RefSeq" id="WP_154715864.1">
    <property type="nucleotide sequence ID" value="NZ_LT837803.1"/>
</dbReference>
<accession>A0A7Z7MUN1</accession>
<evidence type="ECO:0000313" key="2">
    <source>
        <dbReference type="Proteomes" id="UP000242886"/>
    </source>
</evidence>
<reference evidence="1" key="1">
    <citation type="submission" date="2017-03" db="EMBL/GenBank/DDBJ databases">
        <authorList>
            <consortium name="AG Boll"/>
        </authorList>
    </citation>
    <scope>NUCLEOTIDE SEQUENCE [LARGE SCALE GENOMIC DNA]</scope>
    <source>
        <strain evidence="1">Chol</strain>
    </source>
</reference>
<name>A0A7Z7MUN1_9PROT</name>
<organism evidence="1 2">
    <name type="scientific">Sterolibacterium denitrificans</name>
    <dbReference type="NCBI Taxonomy" id="157592"/>
    <lineage>
        <taxon>Bacteria</taxon>
        <taxon>Pseudomonadati</taxon>
        <taxon>Pseudomonadota</taxon>
        <taxon>Betaproteobacteria</taxon>
        <taxon>Nitrosomonadales</taxon>
        <taxon>Sterolibacteriaceae</taxon>
        <taxon>Sterolibacterium</taxon>
    </lineage>
</organism>
<sequence>MTAPYNYKQCQSLFGYSFDVHIRSSGTCQLCGCGGENLTFDLWRQMTVEHIIGKSQGGYLKEIRLVVAERFPDLDSVEREFLSKEIDAVNTVTACSFCNSTTSRDSNTISMSDLIRTSMGSPSEVVSQIASALQPILERKRSDVQWKLESVRKAYEANFLSALSAGERVAS</sequence>
<dbReference type="AlphaFoldDB" id="A0A7Z7MUN1"/>
<evidence type="ECO:0000313" key="1">
    <source>
        <dbReference type="EMBL" id="SMB21985.1"/>
    </source>
</evidence>
<gene>
    <name evidence="1" type="ORF">SDENCHOL_10462</name>
</gene>
<dbReference type="EMBL" id="LT837803">
    <property type="protein sequence ID" value="SMB21985.1"/>
    <property type="molecule type" value="Genomic_DNA"/>
</dbReference>
<dbReference type="Proteomes" id="UP000242886">
    <property type="component" value="Chromosome SDENCHOL"/>
</dbReference>
<proteinExistence type="predicted"/>
<keyword evidence="2" id="KW-1185">Reference proteome</keyword>